<sequence length="306" mass="32630">MDEHHISPIENLDNTINSLYSYLSGSEGEADMPRPHRLAPHRNPGGVYDRRRADPSPCASSSRSSYESEHDRSHDHAGSCNEGESHYSRINDADTLPSIPPIPPPPLEELTRPHVPPRTTYGATYGDRAGYGERSSRGHLDVENDFEPCFLMQTPSGSVFLPPACTSPQGGPPLPYPRPAAGFPGQPQPQWSPNDETAETSTGATDIDIATQTGLPSSGSVESVQGREVLGVTGRHVSGAASGAGGGRDNGTVTGGVGSCVLPAVTDLLNAVTDAVTGVTTRVGRFCRWKRRQLLEFIRIDRLLSG</sequence>
<accession>A0AAD9KQ18</accession>
<feature type="compositionally biased region" description="Polar residues" evidence="1">
    <location>
        <begin position="191"/>
        <end position="202"/>
    </location>
</feature>
<feature type="compositionally biased region" description="Basic and acidic residues" evidence="1">
    <location>
        <begin position="130"/>
        <end position="139"/>
    </location>
</feature>
<evidence type="ECO:0000313" key="3">
    <source>
        <dbReference type="Proteomes" id="UP001209878"/>
    </source>
</evidence>
<name>A0AAD9KQ18_RIDPI</name>
<feature type="compositionally biased region" description="Basic and acidic residues" evidence="1">
    <location>
        <begin position="66"/>
        <end position="92"/>
    </location>
</feature>
<protein>
    <submittedName>
        <fullName evidence="2">Uncharacterized protein</fullName>
    </submittedName>
</protein>
<proteinExistence type="predicted"/>
<dbReference type="AlphaFoldDB" id="A0AAD9KQ18"/>
<organism evidence="2 3">
    <name type="scientific">Ridgeia piscesae</name>
    <name type="common">Tubeworm</name>
    <dbReference type="NCBI Taxonomy" id="27915"/>
    <lineage>
        <taxon>Eukaryota</taxon>
        <taxon>Metazoa</taxon>
        <taxon>Spiralia</taxon>
        <taxon>Lophotrochozoa</taxon>
        <taxon>Annelida</taxon>
        <taxon>Polychaeta</taxon>
        <taxon>Sedentaria</taxon>
        <taxon>Canalipalpata</taxon>
        <taxon>Sabellida</taxon>
        <taxon>Siboglinidae</taxon>
        <taxon>Ridgeia</taxon>
    </lineage>
</organism>
<feature type="compositionally biased region" description="Pro residues" evidence="1">
    <location>
        <begin position="98"/>
        <end position="107"/>
    </location>
</feature>
<comment type="caution">
    <text evidence="2">The sequence shown here is derived from an EMBL/GenBank/DDBJ whole genome shotgun (WGS) entry which is preliminary data.</text>
</comment>
<dbReference type="Proteomes" id="UP001209878">
    <property type="component" value="Unassembled WGS sequence"/>
</dbReference>
<dbReference type="EMBL" id="JAODUO010000730">
    <property type="protein sequence ID" value="KAK2175441.1"/>
    <property type="molecule type" value="Genomic_DNA"/>
</dbReference>
<feature type="compositionally biased region" description="Low complexity" evidence="1">
    <location>
        <begin position="55"/>
        <end position="65"/>
    </location>
</feature>
<feature type="compositionally biased region" description="Low complexity" evidence="1">
    <location>
        <begin position="179"/>
        <end position="189"/>
    </location>
</feature>
<feature type="region of interest" description="Disordered" evidence="1">
    <location>
        <begin position="164"/>
        <end position="202"/>
    </location>
</feature>
<gene>
    <name evidence="2" type="ORF">NP493_731g01027</name>
</gene>
<reference evidence="2" key="1">
    <citation type="journal article" date="2023" name="Mol. Biol. Evol.">
        <title>Third-Generation Sequencing Reveals the Adaptive Role of the Epigenome in Three Deep-Sea Polychaetes.</title>
        <authorList>
            <person name="Perez M."/>
            <person name="Aroh O."/>
            <person name="Sun Y."/>
            <person name="Lan Y."/>
            <person name="Juniper S.K."/>
            <person name="Young C.R."/>
            <person name="Angers B."/>
            <person name="Qian P.Y."/>
        </authorList>
    </citation>
    <scope>NUCLEOTIDE SEQUENCE</scope>
    <source>
        <strain evidence="2">R07B-5</strain>
    </source>
</reference>
<evidence type="ECO:0000313" key="2">
    <source>
        <dbReference type="EMBL" id="KAK2175441.1"/>
    </source>
</evidence>
<evidence type="ECO:0000256" key="1">
    <source>
        <dbReference type="SAM" id="MobiDB-lite"/>
    </source>
</evidence>
<keyword evidence="3" id="KW-1185">Reference proteome</keyword>
<feature type="region of interest" description="Disordered" evidence="1">
    <location>
        <begin position="26"/>
        <end position="139"/>
    </location>
</feature>